<keyword evidence="1" id="KW-0812">Transmembrane</keyword>
<name>A0A2S9XEB2_9BACT</name>
<dbReference type="Proteomes" id="UP000237968">
    <property type="component" value="Unassembled WGS sequence"/>
</dbReference>
<feature type="transmembrane region" description="Helical" evidence="1">
    <location>
        <begin position="15"/>
        <end position="35"/>
    </location>
</feature>
<reference evidence="2 3" key="1">
    <citation type="submission" date="2018-03" db="EMBL/GenBank/DDBJ databases">
        <title>Draft Genome Sequences of the Obligatory Marine Myxobacteria Enhygromyxa salina SWB005.</title>
        <authorList>
            <person name="Poehlein A."/>
            <person name="Moghaddam J.A."/>
            <person name="Harms H."/>
            <person name="Alanjari M."/>
            <person name="Koenig G.M."/>
            <person name="Daniel R."/>
            <person name="Schaeberle T.F."/>
        </authorList>
    </citation>
    <scope>NUCLEOTIDE SEQUENCE [LARGE SCALE GENOMIC DNA]</scope>
    <source>
        <strain evidence="2 3">SWB005</strain>
    </source>
</reference>
<protein>
    <submittedName>
        <fullName evidence="2">Uncharacterized protein</fullName>
    </submittedName>
</protein>
<evidence type="ECO:0000256" key="1">
    <source>
        <dbReference type="SAM" id="Phobius"/>
    </source>
</evidence>
<comment type="caution">
    <text evidence="2">The sequence shown here is derived from an EMBL/GenBank/DDBJ whole genome shotgun (WGS) entry which is preliminary data.</text>
</comment>
<keyword evidence="1" id="KW-1133">Transmembrane helix</keyword>
<organism evidence="2 3">
    <name type="scientific">Enhygromyxa salina</name>
    <dbReference type="NCBI Taxonomy" id="215803"/>
    <lineage>
        <taxon>Bacteria</taxon>
        <taxon>Pseudomonadati</taxon>
        <taxon>Myxococcota</taxon>
        <taxon>Polyangia</taxon>
        <taxon>Nannocystales</taxon>
        <taxon>Nannocystaceae</taxon>
        <taxon>Enhygromyxa</taxon>
    </lineage>
</organism>
<accession>A0A2S9XEB2</accession>
<proteinExistence type="predicted"/>
<keyword evidence="1" id="KW-0472">Membrane</keyword>
<sequence length="364" mass="39104">MTILRAVAGRSKLRVFAIAAGVVVLALGGAAWTMWPEVEDIPETLDEIKPEVSIAELELEAQGPEPGVRLGELAGQTVYIMIEGKESMTGGEGKLLRRALHRWELPEDVVGFSVGDAPAGAVVMRGKIEREFVGPMRDEMKLPIYVDFGGEFTTAFSLPKGHLGFVILGPESEVLLRHAGDVDAAKLAEIKALLRAEEPPPGPAAPDFELGELSKQSCVERPCVLVFLDAKVTRGEIPGLDEGGFEGDMKQAFEQIKQPSVRLARALEADWAAEDSAKFNGAIVGEGEGWGVEGWPFVAEAAAARETFGIGADEAGMVIIDGQGRVAFSETGRIPFWKLSLAADLLGIEPKDYKSRKPGRKESE</sequence>
<evidence type="ECO:0000313" key="2">
    <source>
        <dbReference type="EMBL" id="PRP91193.1"/>
    </source>
</evidence>
<dbReference type="AlphaFoldDB" id="A0A2S9XEB2"/>
<dbReference type="EMBL" id="PVNK01000253">
    <property type="protein sequence ID" value="PRP91193.1"/>
    <property type="molecule type" value="Genomic_DNA"/>
</dbReference>
<gene>
    <name evidence="2" type="ORF">ENSA5_57650</name>
</gene>
<evidence type="ECO:0000313" key="3">
    <source>
        <dbReference type="Proteomes" id="UP000237968"/>
    </source>
</evidence>
<keyword evidence="3" id="KW-1185">Reference proteome</keyword>